<accession>C5CJS2</accession>
<reference evidence="1" key="1">
    <citation type="submission" date="2009-06" db="EMBL/GenBank/DDBJ databases">
        <title>Complete sequence of chromosome 1 of Variovorax paradoxus S110.</title>
        <authorList>
            <consortium name="US DOE Joint Genome Institute"/>
            <person name="Lucas S."/>
            <person name="Copeland A."/>
            <person name="Lapidus A."/>
            <person name="Glavina del Rio T."/>
            <person name="Tice H."/>
            <person name="Bruce D."/>
            <person name="Goodwin L."/>
            <person name="Pitluck S."/>
            <person name="Chertkov O."/>
            <person name="Brettin T."/>
            <person name="Detter J.C."/>
            <person name="Han C."/>
            <person name="Larimer F."/>
            <person name="Land M."/>
            <person name="Hauser L."/>
            <person name="Kyrpides N."/>
            <person name="Ovchinnikova G."/>
            <person name="Orwin P."/>
            <person name="Leadbetter J.R."/>
            <person name="Spain J.C."/>
            <person name="Han J.I."/>
        </authorList>
    </citation>
    <scope>NUCLEOTIDE SEQUENCE</scope>
    <source>
        <strain evidence="1">S110</strain>
    </source>
</reference>
<dbReference type="STRING" id="543728.Vapar_2499"/>
<gene>
    <name evidence="1" type="ordered locus">Vapar_2499</name>
</gene>
<organism evidence="1">
    <name type="scientific">Variovorax paradoxus (strain S110)</name>
    <dbReference type="NCBI Taxonomy" id="543728"/>
    <lineage>
        <taxon>Bacteria</taxon>
        <taxon>Pseudomonadati</taxon>
        <taxon>Pseudomonadota</taxon>
        <taxon>Betaproteobacteria</taxon>
        <taxon>Burkholderiales</taxon>
        <taxon>Comamonadaceae</taxon>
        <taxon>Variovorax</taxon>
    </lineage>
</organism>
<sequence>MKTLAVPLEFHSVGSAPPKGDYSDMFLLYNPCDGFHIAFGRWDDDDGEFEGFFDFLGKNEFSDDFYDAWAKLPDGNDVLFPVFSTNPSRASIAYHAIEKARPA</sequence>
<dbReference type="EMBL" id="CP001635">
    <property type="protein sequence ID" value="ACS19125.1"/>
    <property type="molecule type" value="Genomic_DNA"/>
</dbReference>
<proteinExistence type="predicted"/>
<dbReference type="HOGENOM" id="CLU_2262614_0_0_4"/>
<protein>
    <submittedName>
        <fullName evidence="1">Uncharacterized protein</fullName>
    </submittedName>
</protein>
<evidence type="ECO:0000313" key="1">
    <source>
        <dbReference type="EMBL" id="ACS19125.1"/>
    </source>
</evidence>
<dbReference type="KEGG" id="vap:Vapar_2499"/>
<dbReference type="AlphaFoldDB" id="C5CJS2"/>
<name>C5CJS2_VARPS</name>